<comment type="subcellular location">
    <subcellularLocation>
        <location evidence="3">Secreted</location>
        <location evidence="3">Extracellular space</location>
    </subcellularLocation>
</comment>
<dbReference type="Pfam" id="PF09286">
    <property type="entry name" value="Pro-kuma_activ"/>
    <property type="match status" value="1"/>
</dbReference>
<feature type="domain" description="Peptidase S53" evidence="12">
    <location>
        <begin position="202"/>
        <end position="575"/>
    </location>
</feature>
<dbReference type="InterPro" id="IPR000209">
    <property type="entry name" value="Peptidase_S8/S53_dom"/>
</dbReference>
<keyword evidence="14" id="KW-1185">Reference proteome</keyword>
<evidence type="ECO:0000256" key="4">
    <source>
        <dbReference type="ARBA" id="ARBA00012462"/>
    </source>
</evidence>
<reference evidence="13 14" key="1">
    <citation type="submission" date="2024-01" db="EMBL/GenBank/DDBJ databases">
        <title>Complete genome of Cladobotryum mycophilum ATHUM6906.</title>
        <authorList>
            <person name="Christinaki A.C."/>
            <person name="Myridakis A.I."/>
            <person name="Kouvelis V.N."/>
        </authorList>
    </citation>
    <scope>NUCLEOTIDE SEQUENCE [LARGE SCALE GENOMIC DNA]</scope>
    <source>
        <strain evidence="13 14">ATHUM6906</strain>
    </source>
</reference>
<dbReference type="SMART" id="SM00944">
    <property type="entry name" value="Pro-kuma_activ"/>
    <property type="match status" value="1"/>
</dbReference>
<protein>
    <recommendedName>
        <fullName evidence="4">tripeptidyl-peptidase II</fullName>
        <ecNumber evidence="4">3.4.14.10</ecNumber>
    </recommendedName>
</protein>
<evidence type="ECO:0000259" key="12">
    <source>
        <dbReference type="PROSITE" id="PS51695"/>
    </source>
</evidence>
<dbReference type="EC" id="3.4.14.10" evidence="4"/>
<dbReference type="CDD" id="cd04056">
    <property type="entry name" value="Peptidases_S53"/>
    <property type="match status" value="1"/>
</dbReference>
<keyword evidence="7 11" id="KW-0378">Hydrolase</keyword>
<evidence type="ECO:0000256" key="5">
    <source>
        <dbReference type="ARBA" id="ARBA00022670"/>
    </source>
</evidence>
<accession>A0ABR0S776</accession>
<dbReference type="PROSITE" id="PS51695">
    <property type="entry name" value="SEDOLISIN"/>
    <property type="match status" value="1"/>
</dbReference>
<comment type="catalytic activity">
    <reaction evidence="1">
        <text>Release of an N-terminal tripeptide from a polypeptide.</text>
        <dbReference type="EC" id="3.4.14.10"/>
    </reaction>
</comment>
<evidence type="ECO:0000256" key="7">
    <source>
        <dbReference type="ARBA" id="ARBA00022801"/>
    </source>
</evidence>
<dbReference type="PANTHER" id="PTHR14218">
    <property type="entry name" value="PROTEASE S8 TRIPEPTIDYL PEPTIDASE I CLN2"/>
    <property type="match status" value="1"/>
</dbReference>
<feature type="binding site" evidence="11">
    <location>
        <position position="555"/>
    </location>
    <ligand>
        <name>Ca(2+)</name>
        <dbReference type="ChEBI" id="CHEBI:29108"/>
    </ligand>
</feature>
<feature type="binding site" evidence="11">
    <location>
        <position position="553"/>
    </location>
    <ligand>
        <name>Ca(2+)</name>
        <dbReference type="ChEBI" id="CHEBI:29108"/>
    </ligand>
</feature>
<evidence type="ECO:0000256" key="9">
    <source>
        <dbReference type="ARBA" id="ARBA00022837"/>
    </source>
</evidence>
<feature type="active site" description="Charge relay system" evidence="11">
    <location>
        <position position="276"/>
    </location>
</feature>
<dbReference type="Pfam" id="PF00082">
    <property type="entry name" value="Peptidase_S8"/>
    <property type="match status" value="1"/>
</dbReference>
<sequence length="579" mass="62074">MLLRLFALSTVASAFVVVDKVATIPGGWKEIRQGAPDDHVLLNIALRQQSSDILEQRVIDISTPGNPSYGKHLGRDEVRSLTAPSSEAVSEVTAWLKKNGVSSVEVNNDWIKFGTTVKNANALLNTRFAWYDHSPEDGRYASSTKLRTLSYSLPDELVQHIDMVQPTTRFGRIGSDTSRVFTSVKYADELEMAADSANTRVPVTPDLLKSLYGINYTAKASGNLVAVASFLEEYARYSDLDLFKQKYVPQAAGQSFDVELINGGKNDQNSSEDSGEANLDVQTVLGISHPIPLLQYSTGGYGPAAPGADPTGNEPYLEFLQHLSAVDDDKLPSVLSVSYGEGEDSVPRDFAYKICNQFLQLGARGVSVIFASGDGGPGGSCKRLADNSTYLSGIFPGSCPWVTAVGATNRTNPETVATFSGGGFSTVYPAPIWQRNAVDGFLNTLGNKYNGYFNRYGRAIPDVSAQGVDFAIFDKGNLSLIGGTSASVPAFSGIVALLNAARKEAGLPRLGFLNPWLYWNHNAFTDITHGASRGCLKNPVFAPNGVSWEAVSGWDPATGLGTPKFAELLKAAAPGVENK</sequence>
<evidence type="ECO:0000313" key="13">
    <source>
        <dbReference type="EMBL" id="KAK5988017.1"/>
    </source>
</evidence>
<feature type="binding site" evidence="11">
    <location>
        <position position="526"/>
    </location>
    <ligand>
        <name>Ca(2+)</name>
        <dbReference type="ChEBI" id="CHEBI:29108"/>
    </ligand>
</feature>
<keyword evidence="5 11" id="KW-0645">Protease</keyword>
<dbReference type="InterPro" id="IPR050819">
    <property type="entry name" value="Tripeptidyl-peptidase_I"/>
</dbReference>
<feature type="binding site" evidence="11">
    <location>
        <position position="527"/>
    </location>
    <ligand>
        <name>Ca(2+)</name>
        <dbReference type="ChEBI" id="CHEBI:29108"/>
    </ligand>
</feature>
<dbReference type="PROSITE" id="PS00138">
    <property type="entry name" value="SUBTILASE_SER"/>
    <property type="match status" value="1"/>
</dbReference>
<evidence type="ECO:0000256" key="1">
    <source>
        <dbReference type="ARBA" id="ARBA00001910"/>
    </source>
</evidence>
<feature type="active site" description="Charge relay system" evidence="11">
    <location>
        <position position="280"/>
    </location>
</feature>
<dbReference type="Gene3D" id="3.40.50.200">
    <property type="entry name" value="Peptidase S8/S53 domain"/>
    <property type="match status" value="1"/>
</dbReference>
<dbReference type="SUPFAM" id="SSF52743">
    <property type="entry name" value="Subtilisin-like"/>
    <property type="match status" value="1"/>
</dbReference>
<dbReference type="SUPFAM" id="SSF54897">
    <property type="entry name" value="Protease propeptides/inhibitors"/>
    <property type="match status" value="1"/>
</dbReference>
<dbReference type="InterPro" id="IPR036852">
    <property type="entry name" value="Peptidase_S8/S53_dom_sf"/>
</dbReference>
<dbReference type="EMBL" id="JAVFKD010000016">
    <property type="protein sequence ID" value="KAK5988017.1"/>
    <property type="molecule type" value="Genomic_DNA"/>
</dbReference>
<keyword evidence="10" id="KW-0865">Zymogen</keyword>
<dbReference type="Proteomes" id="UP001338125">
    <property type="component" value="Unassembled WGS sequence"/>
</dbReference>
<evidence type="ECO:0000256" key="11">
    <source>
        <dbReference type="PROSITE-ProRule" id="PRU01032"/>
    </source>
</evidence>
<evidence type="ECO:0000256" key="3">
    <source>
        <dbReference type="ARBA" id="ARBA00004239"/>
    </source>
</evidence>
<evidence type="ECO:0000256" key="8">
    <source>
        <dbReference type="ARBA" id="ARBA00022825"/>
    </source>
</evidence>
<dbReference type="InterPro" id="IPR030400">
    <property type="entry name" value="Sedolisin_dom"/>
</dbReference>
<dbReference type="PANTHER" id="PTHR14218:SF15">
    <property type="entry name" value="TRIPEPTIDYL-PEPTIDASE 1"/>
    <property type="match status" value="1"/>
</dbReference>
<comment type="caution">
    <text evidence="13">The sequence shown here is derived from an EMBL/GenBank/DDBJ whole genome shotgun (WGS) entry which is preliminary data.</text>
</comment>
<keyword evidence="6 11" id="KW-0479">Metal-binding</keyword>
<comment type="cofactor">
    <cofactor evidence="11">
        <name>Ca(2+)</name>
        <dbReference type="ChEBI" id="CHEBI:29108"/>
    </cofactor>
    <text evidence="11">Binds 1 Ca(2+) ion per subunit.</text>
</comment>
<dbReference type="InterPro" id="IPR015366">
    <property type="entry name" value="S53_propep"/>
</dbReference>
<evidence type="ECO:0000313" key="14">
    <source>
        <dbReference type="Proteomes" id="UP001338125"/>
    </source>
</evidence>
<keyword evidence="8 11" id="KW-0720">Serine protease</keyword>
<comment type="function">
    <text evidence="2">Secreted tripeptidyl-peptidase which degrades proteins at acidic pHs and is involved in virulence.</text>
</comment>
<dbReference type="InterPro" id="IPR023828">
    <property type="entry name" value="Peptidase_S8_Ser-AS"/>
</dbReference>
<evidence type="ECO:0000256" key="6">
    <source>
        <dbReference type="ARBA" id="ARBA00022723"/>
    </source>
</evidence>
<dbReference type="CDD" id="cd11377">
    <property type="entry name" value="Pro-peptidase_S53"/>
    <property type="match status" value="1"/>
</dbReference>
<gene>
    <name evidence="13" type="ORF">PT974_12153</name>
</gene>
<evidence type="ECO:0000256" key="2">
    <source>
        <dbReference type="ARBA" id="ARBA00002451"/>
    </source>
</evidence>
<keyword evidence="9 11" id="KW-0106">Calcium</keyword>
<evidence type="ECO:0000256" key="10">
    <source>
        <dbReference type="ARBA" id="ARBA00023145"/>
    </source>
</evidence>
<name>A0ABR0S776_9HYPO</name>
<proteinExistence type="predicted"/>
<feature type="active site" description="Charge relay system" evidence="11">
    <location>
        <position position="485"/>
    </location>
</feature>
<organism evidence="13 14">
    <name type="scientific">Cladobotryum mycophilum</name>
    <dbReference type="NCBI Taxonomy" id="491253"/>
    <lineage>
        <taxon>Eukaryota</taxon>
        <taxon>Fungi</taxon>
        <taxon>Dikarya</taxon>
        <taxon>Ascomycota</taxon>
        <taxon>Pezizomycotina</taxon>
        <taxon>Sordariomycetes</taxon>
        <taxon>Hypocreomycetidae</taxon>
        <taxon>Hypocreales</taxon>
        <taxon>Hypocreaceae</taxon>
        <taxon>Cladobotryum</taxon>
    </lineage>
</organism>